<evidence type="ECO:0000313" key="3">
    <source>
        <dbReference type="Proteomes" id="UP000033618"/>
    </source>
</evidence>
<evidence type="ECO:0000313" key="2">
    <source>
        <dbReference type="EMBL" id="KKB62722.1"/>
    </source>
</evidence>
<proteinExistence type="predicted"/>
<sequence length="187" mass="20127">MQSVAAQWSDRPLELKGRMRAAWVDQHRLLGEQARGNAAARTTLPALALTRDALQARLRLGSQGAFYENGIADVYRDLQQRSASKPITRPVSPSTWHGQPGDTRPAAATFTVNAPSPLEGASAAAAPGCATYHALLPLLLFSGGRALPPSLLQRSLRQVSNTMSGVASRQTPERVSARLHGDEKQRE</sequence>
<feature type="region of interest" description="Disordered" evidence="1">
    <location>
        <begin position="162"/>
        <end position="187"/>
    </location>
</feature>
<dbReference type="RefSeq" id="WP_024905058.1">
    <property type="nucleotide sequence ID" value="NZ_CP191272.1"/>
</dbReference>
<dbReference type="AlphaFoldDB" id="A0A0F5JZI4"/>
<accession>A0A0F5JZI4</accession>
<dbReference type="PATRIC" id="fig|28092.6.peg.3685"/>
<comment type="caution">
    <text evidence="2">The sequence shown here is derived from an EMBL/GenBank/DDBJ whole genome shotgun (WGS) entry which is preliminary data.</text>
</comment>
<gene>
    <name evidence="2" type="ORF">WM40_15610</name>
</gene>
<evidence type="ECO:0000256" key="1">
    <source>
        <dbReference type="SAM" id="MobiDB-lite"/>
    </source>
</evidence>
<name>A0A0F5JZI4_9BURK</name>
<feature type="region of interest" description="Disordered" evidence="1">
    <location>
        <begin position="84"/>
        <end position="103"/>
    </location>
</feature>
<reference evidence="2 3" key="1">
    <citation type="submission" date="2015-03" db="EMBL/GenBank/DDBJ databases">
        <title>Draft Genome Sequence of Burkholderia andropogonis type strain ICMP2807, isolated from Sorghum bicolor.</title>
        <authorList>
            <person name="Lopes-Santos L."/>
            <person name="Castro D.B."/>
            <person name="Ottoboni L.M."/>
            <person name="Park D."/>
            <person name="Weirc B.S."/>
            <person name="Destefano S.A."/>
        </authorList>
    </citation>
    <scope>NUCLEOTIDE SEQUENCE [LARGE SCALE GENOMIC DNA]</scope>
    <source>
        <strain evidence="2 3">ICMP2807</strain>
    </source>
</reference>
<dbReference type="EMBL" id="LAQU01000016">
    <property type="protein sequence ID" value="KKB62722.1"/>
    <property type="molecule type" value="Genomic_DNA"/>
</dbReference>
<feature type="compositionally biased region" description="Basic and acidic residues" evidence="1">
    <location>
        <begin position="171"/>
        <end position="187"/>
    </location>
</feature>
<feature type="compositionally biased region" description="Polar residues" evidence="1">
    <location>
        <begin position="84"/>
        <end position="97"/>
    </location>
</feature>
<dbReference type="STRING" id="28092.WM40_15610"/>
<keyword evidence="3" id="KW-1185">Reference proteome</keyword>
<organism evidence="2 3">
    <name type="scientific">Robbsia andropogonis</name>
    <dbReference type="NCBI Taxonomy" id="28092"/>
    <lineage>
        <taxon>Bacteria</taxon>
        <taxon>Pseudomonadati</taxon>
        <taxon>Pseudomonadota</taxon>
        <taxon>Betaproteobacteria</taxon>
        <taxon>Burkholderiales</taxon>
        <taxon>Burkholderiaceae</taxon>
        <taxon>Robbsia</taxon>
    </lineage>
</organism>
<protein>
    <submittedName>
        <fullName evidence="2">Uncharacterized protein</fullName>
    </submittedName>
</protein>
<dbReference type="Proteomes" id="UP000033618">
    <property type="component" value="Unassembled WGS sequence"/>
</dbReference>